<reference evidence="2" key="1">
    <citation type="submission" date="2021-05" db="EMBL/GenBank/DDBJ databases">
        <authorList>
            <person name="Alioto T."/>
            <person name="Alioto T."/>
            <person name="Gomez Garrido J."/>
        </authorList>
    </citation>
    <scope>NUCLEOTIDE SEQUENCE</scope>
</reference>
<dbReference type="EMBL" id="HBUF01071969">
    <property type="protein sequence ID" value="CAG6629871.1"/>
    <property type="molecule type" value="Transcribed_RNA"/>
</dbReference>
<organism evidence="2">
    <name type="scientific">Cacopsylla melanoneura</name>
    <dbReference type="NCBI Taxonomy" id="428564"/>
    <lineage>
        <taxon>Eukaryota</taxon>
        <taxon>Metazoa</taxon>
        <taxon>Ecdysozoa</taxon>
        <taxon>Arthropoda</taxon>
        <taxon>Hexapoda</taxon>
        <taxon>Insecta</taxon>
        <taxon>Pterygota</taxon>
        <taxon>Neoptera</taxon>
        <taxon>Paraneoptera</taxon>
        <taxon>Hemiptera</taxon>
        <taxon>Sternorrhyncha</taxon>
        <taxon>Psylloidea</taxon>
        <taxon>Psyllidae</taxon>
        <taxon>Psyllinae</taxon>
        <taxon>Cacopsylla</taxon>
    </lineage>
</organism>
<evidence type="ECO:0000256" key="1">
    <source>
        <dbReference type="SAM" id="SignalP"/>
    </source>
</evidence>
<protein>
    <submittedName>
        <fullName evidence="2">Uncharacterized protein</fullName>
    </submittedName>
</protein>
<name>A0A8D8QDK4_9HEMI</name>
<proteinExistence type="predicted"/>
<sequence length="183" mass="20791">MKSNCVLLVLILSVILYLGPANAKQVIDHKNLDGSRTVHSLNQLKSISDTDTYSRGLSFPSSASKVSSPYRSLGDIIPSTPKIEYEFNLRECVRTVAKIELLQDAYENIMDHLGPLFKTITVLIHESFKCRWPVNYFECLNASFKTSKVAYVVSQIGDVLYNVLRVLEAMFIGAFRCFTRYYF</sequence>
<feature type="chain" id="PRO_5034619320" evidence="1">
    <location>
        <begin position="24"/>
        <end position="183"/>
    </location>
</feature>
<evidence type="ECO:0000313" key="2">
    <source>
        <dbReference type="EMBL" id="CAG6629871.1"/>
    </source>
</evidence>
<dbReference type="AlphaFoldDB" id="A0A8D8QDK4"/>
<keyword evidence="1" id="KW-0732">Signal</keyword>
<accession>A0A8D8QDK4</accession>
<feature type="signal peptide" evidence="1">
    <location>
        <begin position="1"/>
        <end position="23"/>
    </location>
</feature>